<sequence length="119" mass="13690">MLEVVLVRVVFANEVLLYQGVECTVFREMNIVYCARRFMRCGRRAPAIEKMFVSPTGDADPRVLITLGIHQHKRKRETKENNSLYTALHHSVGHLECFGYLSIFIDVCHDPVVKLTNQV</sequence>
<dbReference type="EMBL" id="UYSU01033241">
    <property type="protein sequence ID" value="VDL91810.1"/>
    <property type="molecule type" value="Genomic_DNA"/>
</dbReference>
<accession>A0A183SMH7</accession>
<keyword evidence="2" id="KW-1185">Reference proteome</keyword>
<dbReference type="AlphaFoldDB" id="A0A183SMH7"/>
<dbReference type="OrthoDB" id="6308550at2759"/>
<dbReference type="WBParaSite" id="SSLN_0000560401-mRNA-1">
    <property type="protein sequence ID" value="SSLN_0000560401-mRNA-1"/>
    <property type="gene ID" value="SSLN_0000560401"/>
</dbReference>
<organism evidence="3">
    <name type="scientific">Schistocephalus solidus</name>
    <name type="common">Tapeworm</name>
    <dbReference type="NCBI Taxonomy" id="70667"/>
    <lineage>
        <taxon>Eukaryota</taxon>
        <taxon>Metazoa</taxon>
        <taxon>Spiralia</taxon>
        <taxon>Lophotrochozoa</taxon>
        <taxon>Platyhelminthes</taxon>
        <taxon>Cestoda</taxon>
        <taxon>Eucestoda</taxon>
        <taxon>Diphyllobothriidea</taxon>
        <taxon>Diphyllobothriidae</taxon>
        <taxon>Schistocephalus</taxon>
    </lineage>
</organism>
<evidence type="ECO:0000313" key="1">
    <source>
        <dbReference type="EMBL" id="VDL91810.1"/>
    </source>
</evidence>
<evidence type="ECO:0000313" key="2">
    <source>
        <dbReference type="Proteomes" id="UP000275846"/>
    </source>
</evidence>
<name>A0A183SMH7_SCHSO</name>
<reference evidence="3" key="1">
    <citation type="submission" date="2016-06" db="UniProtKB">
        <authorList>
            <consortium name="WormBaseParasite"/>
        </authorList>
    </citation>
    <scope>IDENTIFICATION</scope>
</reference>
<evidence type="ECO:0000313" key="3">
    <source>
        <dbReference type="WBParaSite" id="SSLN_0000560401-mRNA-1"/>
    </source>
</evidence>
<protein>
    <submittedName>
        <fullName evidence="3">Secreted protein</fullName>
    </submittedName>
</protein>
<gene>
    <name evidence="1" type="ORF">SSLN_LOCUS5425</name>
</gene>
<dbReference type="Proteomes" id="UP000275846">
    <property type="component" value="Unassembled WGS sequence"/>
</dbReference>
<proteinExistence type="predicted"/>
<reference evidence="1 2" key="2">
    <citation type="submission" date="2018-11" db="EMBL/GenBank/DDBJ databases">
        <authorList>
            <consortium name="Pathogen Informatics"/>
        </authorList>
    </citation>
    <scope>NUCLEOTIDE SEQUENCE [LARGE SCALE GENOMIC DNA]</scope>
    <source>
        <strain evidence="1 2">NST_G2</strain>
    </source>
</reference>